<sequence length="222" mass="24292">MDSVRGIVSTVAHGVKRGSKCKVFLGDRAYNAAFQNDAIDWRMDMALVTLDDTWDEPLASSPATADSRDGDEIIIPGFLPRENSEAKGILRSYYNLNISKEICPVSVAGKIVAMHESLARMGVDAFLNEIADLEQTKNSLSVSIEKNRLFYDDYIILEIGGLDKQIATGLSGSPVVDVKGEIIGIFSIMLNDDNLNMGAAIPIAEAKRLVTEFVDSQQEKFD</sequence>
<dbReference type="Gene3D" id="2.40.10.10">
    <property type="entry name" value="Trypsin-like serine proteases"/>
    <property type="match status" value="2"/>
</dbReference>
<gene>
    <name evidence="1" type="ORF">DSCO28_00420</name>
</gene>
<proteinExistence type="predicted"/>
<dbReference type="Proteomes" id="UP000425960">
    <property type="component" value="Chromosome"/>
</dbReference>
<protein>
    <recommendedName>
        <fullName evidence="3">Serine protease</fullName>
    </recommendedName>
</protein>
<dbReference type="InterPro" id="IPR043504">
    <property type="entry name" value="Peptidase_S1_PA_chymotrypsin"/>
</dbReference>
<dbReference type="AlphaFoldDB" id="A0A5K7ZEV8"/>
<name>A0A5K7ZEV8_9BACT</name>
<dbReference type="EMBL" id="AP021876">
    <property type="protein sequence ID" value="BBO79476.1"/>
    <property type="molecule type" value="Genomic_DNA"/>
</dbReference>
<accession>A0A5K7ZEV8</accession>
<evidence type="ECO:0000313" key="1">
    <source>
        <dbReference type="EMBL" id="BBO79476.1"/>
    </source>
</evidence>
<dbReference type="KEGG" id="dov:DSCO28_00420"/>
<dbReference type="SUPFAM" id="SSF50494">
    <property type="entry name" value="Trypsin-like serine proteases"/>
    <property type="match status" value="1"/>
</dbReference>
<dbReference type="InterPro" id="IPR009003">
    <property type="entry name" value="Peptidase_S1_PA"/>
</dbReference>
<evidence type="ECO:0000313" key="2">
    <source>
        <dbReference type="Proteomes" id="UP000425960"/>
    </source>
</evidence>
<reference evidence="1 2" key="1">
    <citation type="submission" date="2019-11" db="EMBL/GenBank/DDBJ databases">
        <title>Comparative genomics of hydrocarbon-degrading Desulfosarcina strains.</title>
        <authorList>
            <person name="Watanabe M."/>
            <person name="Kojima H."/>
            <person name="Fukui M."/>
        </authorList>
    </citation>
    <scope>NUCLEOTIDE SEQUENCE [LARGE SCALE GENOMIC DNA]</scope>
    <source>
        <strain evidence="1 2">28bB2T</strain>
    </source>
</reference>
<organism evidence="1 2">
    <name type="scientific">Desulfosarcina ovata subsp. sediminis</name>
    <dbReference type="NCBI Taxonomy" id="885957"/>
    <lineage>
        <taxon>Bacteria</taxon>
        <taxon>Pseudomonadati</taxon>
        <taxon>Thermodesulfobacteriota</taxon>
        <taxon>Desulfobacteria</taxon>
        <taxon>Desulfobacterales</taxon>
        <taxon>Desulfosarcinaceae</taxon>
        <taxon>Desulfosarcina</taxon>
    </lineage>
</organism>
<evidence type="ECO:0008006" key="3">
    <source>
        <dbReference type="Google" id="ProtNLM"/>
    </source>
</evidence>